<sequence length="46" mass="5343">MRNDPNALIADIAFDYGFSNPSYFIRCFKNAYDITPAAYRRKYANS</sequence>
<gene>
    <name evidence="5" type="ORF">BN890_31620</name>
</gene>
<keyword evidence="2" id="KW-0238">DNA-binding</keyword>
<dbReference type="GO" id="GO:0043565">
    <property type="term" value="F:sequence-specific DNA binding"/>
    <property type="evidence" value="ECO:0007669"/>
    <property type="project" value="InterPro"/>
</dbReference>
<dbReference type="PANTHER" id="PTHR43280">
    <property type="entry name" value="ARAC-FAMILY TRANSCRIPTIONAL REGULATOR"/>
    <property type="match status" value="1"/>
</dbReference>
<accession>D4VP34</accession>
<evidence type="ECO:0000256" key="1">
    <source>
        <dbReference type="ARBA" id="ARBA00023015"/>
    </source>
</evidence>
<protein>
    <submittedName>
        <fullName evidence="5">C-terminal part of two-component system sensor histidine kinase/response regulator hybrid</fullName>
    </submittedName>
</protein>
<evidence type="ECO:0000256" key="3">
    <source>
        <dbReference type="ARBA" id="ARBA00023163"/>
    </source>
</evidence>
<evidence type="ECO:0000313" key="6">
    <source>
        <dbReference type="Proteomes" id="UP000019380"/>
    </source>
</evidence>
<dbReference type="SUPFAM" id="SSF46689">
    <property type="entry name" value="Homeodomain-like"/>
    <property type="match status" value="1"/>
</dbReference>
<proteinExistence type="predicted"/>
<evidence type="ECO:0000313" key="5">
    <source>
        <dbReference type="EMBL" id="CDM05569.1"/>
    </source>
</evidence>
<keyword evidence="5" id="KW-0808">Transferase</keyword>
<comment type="caution">
    <text evidence="5">The sequence shown here is derived from an EMBL/GenBank/DDBJ whole genome shotgun (WGS) entry which is preliminary data.</text>
</comment>
<dbReference type="GO" id="GO:0016301">
    <property type="term" value="F:kinase activity"/>
    <property type="evidence" value="ECO:0007669"/>
    <property type="project" value="UniProtKB-KW"/>
</dbReference>
<dbReference type="AlphaFoldDB" id="D4VP34"/>
<organism evidence="5 6">
    <name type="scientific">Bacteroides xylanisolvens SD CC 1b</name>
    <dbReference type="NCBI Taxonomy" id="702447"/>
    <lineage>
        <taxon>Bacteria</taxon>
        <taxon>Pseudomonadati</taxon>
        <taxon>Bacteroidota</taxon>
        <taxon>Bacteroidia</taxon>
        <taxon>Bacteroidales</taxon>
        <taxon>Bacteroidaceae</taxon>
        <taxon>Bacteroides</taxon>
    </lineage>
</organism>
<feature type="domain" description="HTH araC/xylS-type" evidence="4">
    <location>
        <begin position="1"/>
        <end position="42"/>
    </location>
</feature>
<reference evidence="5 6" key="1">
    <citation type="submission" date="2013-12" db="EMBL/GenBank/DDBJ databases">
        <title>Improved hybrid genome assemblies of Bacteroides xylanisolvens SD CC 1b and Bacteroides xylanisolvens SD CC 2a using Illumina and 454 Sequencing.</title>
        <authorList>
            <person name="Ramaraj T."/>
            <person name="Sundararajan A."/>
            <person name="Mudge J."/>
            <person name="Schilkey F.D."/>
            <person name="Delvecchio V."/>
            <person name="Donlon M."/>
            <person name="Ziemer C."/>
        </authorList>
    </citation>
    <scope>NUCLEOTIDE SEQUENCE [LARGE SCALE GENOMIC DNA]</scope>
</reference>
<dbReference type="Gene3D" id="1.10.10.60">
    <property type="entry name" value="Homeodomain-like"/>
    <property type="match status" value="1"/>
</dbReference>
<keyword evidence="3" id="KW-0804">Transcription</keyword>
<keyword evidence="1" id="KW-0805">Transcription regulation</keyword>
<dbReference type="GO" id="GO:0003700">
    <property type="term" value="F:DNA-binding transcription factor activity"/>
    <property type="evidence" value="ECO:0007669"/>
    <property type="project" value="InterPro"/>
</dbReference>
<dbReference type="PROSITE" id="PS01124">
    <property type="entry name" value="HTH_ARAC_FAMILY_2"/>
    <property type="match status" value="1"/>
</dbReference>
<dbReference type="Proteomes" id="UP000019380">
    <property type="component" value="Unassembled WGS sequence"/>
</dbReference>
<dbReference type="InterPro" id="IPR009057">
    <property type="entry name" value="Homeodomain-like_sf"/>
</dbReference>
<dbReference type="Pfam" id="PF00165">
    <property type="entry name" value="HTH_AraC"/>
    <property type="match status" value="1"/>
</dbReference>
<dbReference type="PRINTS" id="PR00032">
    <property type="entry name" value="HTHARAC"/>
</dbReference>
<dbReference type="InterPro" id="IPR018060">
    <property type="entry name" value="HTH_AraC"/>
</dbReference>
<evidence type="ECO:0000256" key="2">
    <source>
        <dbReference type="ARBA" id="ARBA00023125"/>
    </source>
</evidence>
<evidence type="ECO:0000259" key="4">
    <source>
        <dbReference type="PROSITE" id="PS01124"/>
    </source>
</evidence>
<name>D4VP34_9BACE</name>
<keyword evidence="5" id="KW-0418">Kinase</keyword>
<dbReference type="PANTHER" id="PTHR43280:SF2">
    <property type="entry name" value="HTH-TYPE TRANSCRIPTIONAL REGULATOR EXSA"/>
    <property type="match status" value="1"/>
</dbReference>
<dbReference type="EMBL" id="CBXG010000038">
    <property type="protein sequence ID" value="CDM05569.1"/>
    <property type="molecule type" value="Genomic_DNA"/>
</dbReference>
<dbReference type="InterPro" id="IPR020449">
    <property type="entry name" value="Tscrpt_reg_AraC-type_HTH"/>
</dbReference>